<feature type="chain" id="PRO_5002802789" description="3-keto-alpha-glucoside-1,2-lyase/3-keto-2-hydroxy-glucal hydratase domain-containing protein" evidence="1">
    <location>
        <begin position="27"/>
        <end position="216"/>
    </location>
</feature>
<organism evidence="3 4">
    <name type="scientific">Chthoniobacter flavus Ellin428</name>
    <dbReference type="NCBI Taxonomy" id="497964"/>
    <lineage>
        <taxon>Bacteria</taxon>
        <taxon>Pseudomonadati</taxon>
        <taxon>Verrucomicrobiota</taxon>
        <taxon>Spartobacteria</taxon>
        <taxon>Chthoniobacterales</taxon>
        <taxon>Chthoniobacteraceae</taxon>
        <taxon>Chthoniobacter</taxon>
    </lineage>
</organism>
<dbReference type="GO" id="GO:0016787">
    <property type="term" value="F:hydrolase activity"/>
    <property type="evidence" value="ECO:0007669"/>
    <property type="project" value="InterPro"/>
</dbReference>
<dbReference type="InterPro" id="IPR010496">
    <property type="entry name" value="AL/BT2_dom"/>
</dbReference>
<reference evidence="3 4" key="1">
    <citation type="journal article" date="2011" name="J. Bacteriol.">
        <title>Genome sequence of Chthoniobacter flavus Ellin428, an aerobic heterotrophic soil bacterium.</title>
        <authorList>
            <person name="Kant R."/>
            <person name="van Passel M.W."/>
            <person name="Palva A."/>
            <person name="Lucas S."/>
            <person name="Lapidus A."/>
            <person name="Glavina Del Rio T."/>
            <person name="Dalin E."/>
            <person name="Tice H."/>
            <person name="Bruce D."/>
            <person name="Goodwin L."/>
            <person name="Pitluck S."/>
            <person name="Larimer F.W."/>
            <person name="Land M.L."/>
            <person name="Hauser L."/>
            <person name="Sangwan P."/>
            <person name="de Vos W.M."/>
            <person name="Janssen P.H."/>
            <person name="Smidt H."/>
        </authorList>
    </citation>
    <scope>NUCLEOTIDE SEQUENCE [LARGE SCALE GENOMIC DNA]</scope>
    <source>
        <strain evidence="3 4">Ellin428</strain>
    </source>
</reference>
<keyword evidence="1" id="KW-0732">Signal</keyword>
<protein>
    <recommendedName>
        <fullName evidence="2">3-keto-alpha-glucoside-1,2-lyase/3-keto-2-hydroxy-glucal hydratase domain-containing protein</fullName>
    </recommendedName>
</protein>
<accession>B4D4R2</accession>
<evidence type="ECO:0000313" key="3">
    <source>
        <dbReference type="EMBL" id="EDY18515.1"/>
    </source>
</evidence>
<evidence type="ECO:0000259" key="2">
    <source>
        <dbReference type="Pfam" id="PF06439"/>
    </source>
</evidence>
<dbReference type="RefSeq" id="WP_006981225.1">
    <property type="nucleotide sequence ID" value="NZ_ABVL01000012.1"/>
</dbReference>
<dbReference type="AlphaFoldDB" id="B4D4R2"/>
<evidence type="ECO:0000256" key="1">
    <source>
        <dbReference type="SAM" id="SignalP"/>
    </source>
</evidence>
<dbReference type="Proteomes" id="UP000005824">
    <property type="component" value="Unassembled WGS sequence"/>
</dbReference>
<dbReference type="eggNOG" id="ENOG5031JP5">
    <property type="taxonomic scope" value="Bacteria"/>
</dbReference>
<name>B4D4R2_9BACT</name>
<dbReference type="Pfam" id="PF06439">
    <property type="entry name" value="3keto-disac_hyd"/>
    <property type="match status" value="1"/>
</dbReference>
<dbReference type="InterPro" id="IPR006311">
    <property type="entry name" value="TAT_signal"/>
</dbReference>
<keyword evidence="4" id="KW-1185">Reference proteome</keyword>
<sequence length="216" mass="23706" precursor="true">MNPFSRRRFLQLTSLSFASLQMGALAAEKEPVWQSLFDGKTLTGWKAPGFSGQGEVLVENGTMVLGMGSDITGMNPSIEVPKMDYEVSLEASKLDGSDFFCGLTLPYGKTSFTIILGGWGGALVGLSSINGDDASENETTKFIKFDNGKWYKVRARVTAQKIEAWLDGDKIIDVDTDGKKIDMRPGEIELSVPFGLATFRTRSAFKEIKLRKLDAR</sequence>
<dbReference type="InParanoid" id="B4D4R2"/>
<feature type="signal peptide" evidence="1">
    <location>
        <begin position="1"/>
        <end position="26"/>
    </location>
</feature>
<comment type="caution">
    <text evidence="3">The sequence shown here is derived from an EMBL/GenBank/DDBJ whole genome shotgun (WGS) entry which is preliminary data.</text>
</comment>
<proteinExistence type="predicted"/>
<gene>
    <name evidence="3" type="ORF">CfE428DRAFT_3900</name>
</gene>
<evidence type="ECO:0000313" key="4">
    <source>
        <dbReference type="Proteomes" id="UP000005824"/>
    </source>
</evidence>
<dbReference type="STRING" id="497964.CfE428DRAFT_3900"/>
<dbReference type="Gene3D" id="2.60.120.560">
    <property type="entry name" value="Exo-inulinase, domain 1"/>
    <property type="match status" value="2"/>
</dbReference>
<dbReference type="PROSITE" id="PS51318">
    <property type="entry name" value="TAT"/>
    <property type="match status" value="1"/>
</dbReference>
<feature type="domain" description="3-keto-alpha-glucoside-1,2-lyase/3-keto-2-hydroxy-glucal hydratase" evidence="2">
    <location>
        <begin position="33"/>
        <end position="210"/>
    </location>
</feature>
<dbReference type="EMBL" id="ABVL01000012">
    <property type="protein sequence ID" value="EDY18515.1"/>
    <property type="molecule type" value="Genomic_DNA"/>
</dbReference>